<sequence>MNTTTDTMANTTQNIPVRHIGKNGPTVPALGLGLMGMSALYGAPPSDEERFKVLDHAVEIGSTFWDSSDMYGDNEELLGKWFKRTGKRNQIFLVTKFGFLKGSSSEIDSSAAFCKNACAESLRALGTEYIDLYYMHRANPKTPIEETMRAMLELKAEGKIKYIGLSEVSSSTLRRACKVGQVDAVQAEYSPFEREIEGAVGTNLLDTCRELGVTMVAYSPLGRGMLTGTLNSKQSISGDGDYRSLFPRFSEENLDANVKVVNQLKAMAEKKGCTAAQLALAWVLKQGQHVIAIPGTKKIKYLEENFAALQVILADAEEAEIREIVAGVVGERTPDWTRYQCYVDTVEEE</sequence>
<dbReference type="Proteomes" id="UP000286045">
    <property type="component" value="Unassembled WGS sequence"/>
</dbReference>
<feature type="domain" description="NADP-dependent oxidoreductase" evidence="2">
    <location>
        <begin position="30"/>
        <end position="325"/>
    </location>
</feature>
<dbReference type="GO" id="GO:0005737">
    <property type="term" value="C:cytoplasm"/>
    <property type="evidence" value="ECO:0007669"/>
    <property type="project" value="TreeGrafter"/>
</dbReference>
<dbReference type="PRINTS" id="PR00069">
    <property type="entry name" value="ALDKETRDTASE"/>
</dbReference>
<dbReference type="PANTHER" id="PTHR43625:SF40">
    <property type="entry name" value="ALDO-KETO REDUCTASE YAKC [NADP(+)]"/>
    <property type="match status" value="1"/>
</dbReference>
<reference evidence="3 4" key="1">
    <citation type="submission" date="2018-12" db="EMBL/GenBank/DDBJ databases">
        <title>Draft genome sequence of Xylaria grammica IHI A82.</title>
        <authorList>
            <person name="Buettner E."/>
            <person name="Kellner H."/>
        </authorList>
    </citation>
    <scope>NUCLEOTIDE SEQUENCE [LARGE SCALE GENOMIC DNA]</scope>
    <source>
        <strain evidence="3 4">IHI A82</strain>
    </source>
</reference>
<dbReference type="Gene3D" id="3.20.20.100">
    <property type="entry name" value="NADP-dependent oxidoreductase domain"/>
    <property type="match status" value="1"/>
</dbReference>
<dbReference type="AlphaFoldDB" id="A0A439DB18"/>
<dbReference type="PANTHER" id="PTHR43625">
    <property type="entry name" value="AFLATOXIN B1 ALDEHYDE REDUCTASE"/>
    <property type="match status" value="1"/>
</dbReference>
<dbReference type="STRING" id="363999.A0A439DB18"/>
<dbReference type="EMBL" id="RYZI01000075">
    <property type="protein sequence ID" value="RWA11592.1"/>
    <property type="molecule type" value="Genomic_DNA"/>
</dbReference>
<organism evidence="3 4">
    <name type="scientific">Xylaria grammica</name>
    <dbReference type="NCBI Taxonomy" id="363999"/>
    <lineage>
        <taxon>Eukaryota</taxon>
        <taxon>Fungi</taxon>
        <taxon>Dikarya</taxon>
        <taxon>Ascomycota</taxon>
        <taxon>Pezizomycotina</taxon>
        <taxon>Sordariomycetes</taxon>
        <taxon>Xylariomycetidae</taxon>
        <taxon>Xylariales</taxon>
        <taxon>Xylariaceae</taxon>
        <taxon>Xylaria</taxon>
    </lineage>
</organism>
<evidence type="ECO:0000256" key="1">
    <source>
        <dbReference type="ARBA" id="ARBA00023002"/>
    </source>
</evidence>
<dbReference type="Pfam" id="PF00248">
    <property type="entry name" value="Aldo_ket_red"/>
    <property type="match status" value="1"/>
</dbReference>
<proteinExistence type="predicted"/>
<evidence type="ECO:0000313" key="3">
    <source>
        <dbReference type="EMBL" id="RWA11592.1"/>
    </source>
</evidence>
<dbReference type="GO" id="GO:0016491">
    <property type="term" value="F:oxidoreductase activity"/>
    <property type="evidence" value="ECO:0007669"/>
    <property type="project" value="UniProtKB-KW"/>
</dbReference>
<dbReference type="InterPro" id="IPR050791">
    <property type="entry name" value="Aldo-Keto_reductase"/>
</dbReference>
<evidence type="ECO:0000259" key="2">
    <source>
        <dbReference type="Pfam" id="PF00248"/>
    </source>
</evidence>
<keyword evidence="1" id="KW-0560">Oxidoreductase</keyword>
<gene>
    <name evidence="3" type="ORF">EKO27_g3493</name>
</gene>
<comment type="caution">
    <text evidence="3">The sequence shown here is derived from an EMBL/GenBank/DDBJ whole genome shotgun (WGS) entry which is preliminary data.</text>
</comment>
<dbReference type="SUPFAM" id="SSF51430">
    <property type="entry name" value="NAD(P)-linked oxidoreductase"/>
    <property type="match status" value="1"/>
</dbReference>
<name>A0A439DB18_9PEZI</name>
<dbReference type="InterPro" id="IPR036812">
    <property type="entry name" value="NAD(P)_OxRdtase_dom_sf"/>
</dbReference>
<keyword evidence="4" id="KW-1185">Reference proteome</keyword>
<evidence type="ECO:0000313" key="4">
    <source>
        <dbReference type="Proteomes" id="UP000286045"/>
    </source>
</evidence>
<accession>A0A439DB18</accession>
<dbReference type="InterPro" id="IPR023210">
    <property type="entry name" value="NADP_OxRdtase_dom"/>
</dbReference>
<dbReference type="InterPro" id="IPR020471">
    <property type="entry name" value="AKR"/>
</dbReference>
<protein>
    <recommendedName>
        <fullName evidence="2">NADP-dependent oxidoreductase domain-containing protein</fullName>
    </recommendedName>
</protein>